<proteinExistence type="predicted"/>
<dbReference type="InterPro" id="IPR013783">
    <property type="entry name" value="Ig-like_fold"/>
</dbReference>
<dbReference type="SUPFAM" id="SSF81296">
    <property type="entry name" value="E set domains"/>
    <property type="match status" value="6"/>
</dbReference>
<dbReference type="Gene3D" id="2.60.40.60">
    <property type="entry name" value="Cadherins"/>
    <property type="match status" value="1"/>
</dbReference>
<comment type="caution">
    <text evidence="2">The sequence shown here is derived from an EMBL/GenBank/DDBJ whole genome shotgun (WGS) entry which is preliminary data.</text>
</comment>
<evidence type="ECO:0000259" key="1">
    <source>
        <dbReference type="PROSITE" id="PS50268"/>
    </source>
</evidence>
<evidence type="ECO:0000313" key="3">
    <source>
        <dbReference type="Proteomes" id="UP001500454"/>
    </source>
</evidence>
<protein>
    <recommendedName>
        <fullName evidence="1">Cadherin domain-containing protein</fullName>
    </recommendedName>
</protein>
<dbReference type="SMART" id="SM00429">
    <property type="entry name" value="IPT"/>
    <property type="match status" value="5"/>
</dbReference>
<accession>A0ABP8J4G8</accession>
<dbReference type="Gene3D" id="2.60.40.10">
    <property type="entry name" value="Immunoglobulins"/>
    <property type="match status" value="6"/>
</dbReference>
<reference evidence="3" key="1">
    <citation type="journal article" date="2019" name="Int. J. Syst. Evol. Microbiol.">
        <title>The Global Catalogue of Microorganisms (GCM) 10K type strain sequencing project: providing services to taxonomists for standard genome sequencing and annotation.</title>
        <authorList>
            <consortium name="The Broad Institute Genomics Platform"/>
            <consortium name="The Broad Institute Genome Sequencing Center for Infectious Disease"/>
            <person name="Wu L."/>
            <person name="Ma J."/>
        </authorList>
    </citation>
    <scope>NUCLEOTIDE SEQUENCE [LARGE SCALE GENOMIC DNA]</scope>
    <source>
        <strain evidence="3">JCM 17924</strain>
    </source>
</reference>
<dbReference type="InterPro" id="IPR002126">
    <property type="entry name" value="Cadherin-like_dom"/>
</dbReference>
<dbReference type="InterPro" id="IPR014756">
    <property type="entry name" value="Ig_E-set"/>
</dbReference>
<evidence type="ECO:0000313" key="2">
    <source>
        <dbReference type="EMBL" id="GAA4384885.1"/>
    </source>
</evidence>
<organism evidence="2 3">
    <name type="scientific">Hymenobacter koreensis</name>
    <dbReference type="NCBI Taxonomy" id="1084523"/>
    <lineage>
        <taxon>Bacteria</taxon>
        <taxon>Pseudomonadati</taxon>
        <taxon>Bacteroidota</taxon>
        <taxon>Cytophagia</taxon>
        <taxon>Cytophagales</taxon>
        <taxon>Hymenobacteraceae</taxon>
        <taxon>Hymenobacter</taxon>
    </lineage>
</organism>
<dbReference type="InterPro" id="IPR015919">
    <property type="entry name" value="Cadherin-like_sf"/>
</dbReference>
<dbReference type="InterPro" id="IPR026444">
    <property type="entry name" value="Secre_tail"/>
</dbReference>
<dbReference type="Pfam" id="PF01833">
    <property type="entry name" value="TIG"/>
    <property type="match status" value="5"/>
</dbReference>
<dbReference type="CDD" id="cd00102">
    <property type="entry name" value="IPT"/>
    <property type="match status" value="2"/>
</dbReference>
<sequence>MLGQGGNGGAAGNPSGGGGGGGYYGGGGGSAGTFPNGGGGGGGGSSYVASTALATGSTPAYSTGNTGAGSITLTPLAAPTLATISPISGVVGTTVSFTGTNLTGATTITFAGASNNTVTSGFTVSADGNQISGIIIPAGAQTGNVTVTTPGGTSNGVSFTVVPNAVVLSFTPGSGPVGTSVIITGQNFINVNRVTFNQPTSTASFTVNSPTQITAIVPASATTGPIGVNNGGSTAFSPTSFTVTSIVPTLASFSPGSGPVGTSVTLTGTNFTAVMAVAFNGTAASFTVNSATQITAIVPAGAGSGTISVTTPGGTATSSTSFTVTTLPTIASFTPTSGPAGTSVTVTGTNLSNITGVTVNGTAVTSPFISSGTAVSFAVPSGATTGPISITTTSGTATSTSNFTVTASPVADSPVLSASSFPENAQPGRFIGLFSTPTAGAVAPFSYGLVNGTGDVDNFSFFVSNDSLFTASRFDFETRSSYSIRVRSTGSNGQQYERAISLTVTDVNDVPTIASFTPTSGLTGTRVSVTGTNFFNVTSVSVNNVVVTGIIDIDQIGGSSLQFPVPAGATTGLIRIVTTAGTATSASNFTVTASTQVTISGISPSSGPVGTVVTVTGTNLNNATNVFFIPGTAATFTIVSPTQLRTTVPASLTVGNKQLTIIGGGGSANAPGGFTVTTGSTAPDLVVSTTQSIQGTYNNVTVTGTGIANLAGNLTVNGRMLVQSGGILDNGTAVVDGPGSFVLAAGGTLVIRSAQGISASGSSGAIQVNGSHTFSRGARYLYNASTAQNTGSGLPNQVRDLLVFNNNNVTLTQPVAIRGVLTLANAGNLVLGAQPLTLLSDADTTALVVNAASGQVLGTATVQRYISPALNAGPGYRHFSAPVSNTSVADLTTSANTPVVNPQYNTSAAPNLVQPFPTVFGYDQARVATSPATSYSGFDKGWFSPAALSDALLVARGYTVNLNANQTVDFNGTLNNGTQTLSLSRTTGPDAGWQLVGNPFPAPLDWSLVTPADRVGLNAAMYVYESTSQYAGRFRSYTNGIGGSPIVPLGQGFFVRVSDSTSVGNLSLRNSHRLTTPDATPLLRGAADTRTQVQLQVRGAGTTDATYVYFEAGATAGVDANYDALKLSNPNGLNLASLVGTTQLAVSGLPLLTAATVVPLHLQVPAAGAYSLHAAQLLNFAPGAEVLLRDAQTGQEINLQQQPSYGFVLNNTLATGRFTLVFRPGSVTTTSAAQLASLVSVYPNPARHSFTLHLPEAVLGKGPVAASLCNSLGQVVQHRTLLLNTTNGYAQFDVSTLPKGVYVLRLTTGSQQISKRVVVD</sequence>
<dbReference type="Pfam" id="PF18962">
    <property type="entry name" value="Por_Secre_tail"/>
    <property type="match status" value="1"/>
</dbReference>
<dbReference type="NCBIfam" id="TIGR04183">
    <property type="entry name" value="Por_Secre_tail"/>
    <property type="match status" value="1"/>
</dbReference>
<dbReference type="EMBL" id="BAABHA010000008">
    <property type="protein sequence ID" value="GAA4384885.1"/>
    <property type="molecule type" value="Genomic_DNA"/>
</dbReference>
<gene>
    <name evidence="2" type="ORF">GCM10023186_27800</name>
</gene>
<dbReference type="InterPro" id="IPR002909">
    <property type="entry name" value="IPT_dom"/>
</dbReference>
<name>A0ABP8J4G8_9BACT</name>
<dbReference type="Proteomes" id="UP001500454">
    <property type="component" value="Unassembled WGS sequence"/>
</dbReference>
<keyword evidence="3" id="KW-1185">Reference proteome</keyword>
<dbReference type="PROSITE" id="PS50268">
    <property type="entry name" value="CADHERIN_2"/>
    <property type="match status" value="1"/>
</dbReference>
<dbReference type="SUPFAM" id="SSF49313">
    <property type="entry name" value="Cadherin-like"/>
    <property type="match status" value="1"/>
</dbReference>
<dbReference type="CDD" id="cd11304">
    <property type="entry name" value="Cadherin_repeat"/>
    <property type="match status" value="1"/>
</dbReference>
<feature type="domain" description="Cadherin" evidence="1">
    <location>
        <begin position="413"/>
        <end position="513"/>
    </location>
</feature>
<dbReference type="CDD" id="cd00603">
    <property type="entry name" value="IPT_PCSR"/>
    <property type="match status" value="1"/>
</dbReference>